<dbReference type="InParanoid" id="A0A194RIY5"/>
<feature type="compositionally biased region" description="Low complexity" evidence="1">
    <location>
        <begin position="64"/>
        <end position="76"/>
    </location>
</feature>
<accession>A0A194RIY5</accession>
<name>A0A194RIY5_PAPMA</name>
<reference evidence="2 3" key="1">
    <citation type="journal article" date="2015" name="Nat. Commun.">
        <title>Outbred genome sequencing and CRISPR/Cas9 gene editing in butterflies.</title>
        <authorList>
            <person name="Li X."/>
            <person name="Fan D."/>
            <person name="Zhang W."/>
            <person name="Liu G."/>
            <person name="Zhang L."/>
            <person name="Zhao L."/>
            <person name="Fang X."/>
            <person name="Chen L."/>
            <person name="Dong Y."/>
            <person name="Chen Y."/>
            <person name="Ding Y."/>
            <person name="Zhao R."/>
            <person name="Feng M."/>
            <person name="Zhu Y."/>
            <person name="Feng Y."/>
            <person name="Jiang X."/>
            <person name="Zhu D."/>
            <person name="Xiang H."/>
            <person name="Feng X."/>
            <person name="Li S."/>
            <person name="Wang J."/>
            <person name="Zhang G."/>
            <person name="Kronforst M.R."/>
            <person name="Wang W."/>
        </authorList>
    </citation>
    <scope>NUCLEOTIDE SEQUENCE [LARGE SCALE GENOMIC DNA]</scope>
    <source>
        <strain evidence="2">Ya'a_city_454_Pm</strain>
        <tissue evidence="2">Whole body</tissue>
    </source>
</reference>
<feature type="region of interest" description="Disordered" evidence="1">
    <location>
        <begin position="38"/>
        <end position="98"/>
    </location>
</feature>
<gene>
    <name evidence="2" type="ORF">RR48_08791</name>
</gene>
<evidence type="ECO:0000313" key="2">
    <source>
        <dbReference type="EMBL" id="KPJ17300.1"/>
    </source>
</evidence>
<evidence type="ECO:0000256" key="1">
    <source>
        <dbReference type="SAM" id="MobiDB-lite"/>
    </source>
</evidence>
<dbReference type="EMBL" id="KQ460154">
    <property type="protein sequence ID" value="KPJ17300.1"/>
    <property type="molecule type" value="Genomic_DNA"/>
</dbReference>
<dbReference type="AlphaFoldDB" id="A0A194RIY5"/>
<dbReference type="Proteomes" id="UP000053240">
    <property type="component" value="Unassembled WGS sequence"/>
</dbReference>
<keyword evidence="3" id="KW-1185">Reference proteome</keyword>
<sequence length="123" mass="12206">MPRLITPSPTVTGHRGGCSPEELGECWLERLLERWGGGCGGEPPAERGLPGGSVSATDMSAAIGEGPPAGGEAAARPRGEPPAPLLSAALVAPPTPPTPPTLLHRVAVVAGSAACIGTDSESQ</sequence>
<evidence type="ECO:0000313" key="3">
    <source>
        <dbReference type="Proteomes" id="UP000053240"/>
    </source>
</evidence>
<proteinExistence type="predicted"/>
<organism evidence="2 3">
    <name type="scientific">Papilio machaon</name>
    <name type="common">Old World swallowtail butterfly</name>
    <dbReference type="NCBI Taxonomy" id="76193"/>
    <lineage>
        <taxon>Eukaryota</taxon>
        <taxon>Metazoa</taxon>
        <taxon>Ecdysozoa</taxon>
        <taxon>Arthropoda</taxon>
        <taxon>Hexapoda</taxon>
        <taxon>Insecta</taxon>
        <taxon>Pterygota</taxon>
        <taxon>Neoptera</taxon>
        <taxon>Endopterygota</taxon>
        <taxon>Lepidoptera</taxon>
        <taxon>Glossata</taxon>
        <taxon>Ditrysia</taxon>
        <taxon>Papilionoidea</taxon>
        <taxon>Papilionidae</taxon>
        <taxon>Papilioninae</taxon>
        <taxon>Papilio</taxon>
    </lineage>
</organism>
<protein>
    <submittedName>
        <fullName evidence="2">Uncharacterized protein</fullName>
    </submittedName>
</protein>